<gene>
    <name evidence="3" type="ORF">FLO80_07340</name>
</gene>
<dbReference type="PRINTS" id="PR01438">
    <property type="entry name" value="UNVRSLSTRESS"/>
</dbReference>
<evidence type="ECO:0000313" key="3">
    <source>
        <dbReference type="EMBL" id="KAA0916631.1"/>
    </source>
</evidence>
<dbReference type="RefSeq" id="WP_111365160.1">
    <property type="nucleotide sequence ID" value="NZ_VINQ01000004.1"/>
</dbReference>
<dbReference type="CDD" id="cd00293">
    <property type="entry name" value="USP-like"/>
    <property type="match status" value="1"/>
</dbReference>
<dbReference type="Gene3D" id="3.40.50.620">
    <property type="entry name" value="HUPs"/>
    <property type="match status" value="1"/>
</dbReference>
<comment type="similarity">
    <text evidence="1">Belongs to the universal stress protein A family.</text>
</comment>
<organism evidence="3 4">
    <name type="scientific">Aquicoccus porphyridii</name>
    <dbReference type="NCBI Taxonomy" id="1852029"/>
    <lineage>
        <taxon>Bacteria</taxon>
        <taxon>Pseudomonadati</taxon>
        <taxon>Pseudomonadota</taxon>
        <taxon>Alphaproteobacteria</taxon>
        <taxon>Rhodobacterales</taxon>
        <taxon>Paracoccaceae</taxon>
        <taxon>Aquicoccus</taxon>
    </lineage>
</organism>
<dbReference type="AlphaFoldDB" id="A0A5A9ZHE7"/>
<dbReference type="PANTHER" id="PTHR46268:SF6">
    <property type="entry name" value="UNIVERSAL STRESS PROTEIN UP12"/>
    <property type="match status" value="1"/>
</dbReference>
<accession>A0A5A9ZHE7</accession>
<evidence type="ECO:0000256" key="1">
    <source>
        <dbReference type="ARBA" id="ARBA00008791"/>
    </source>
</evidence>
<dbReference type="SUPFAM" id="SSF52402">
    <property type="entry name" value="Adenine nucleotide alpha hydrolases-like"/>
    <property type="match status" value="1"/>
</dbReference>
<feature type="domain" description="UspA" evidence="2">
    <location>
        <begin position="1"/>
        <end position="140"/>
    </location>
</feature>
<reference evidence="3 4" key="1">
    <citation type="submission" date="2019-07" db="EMBL/GenBank/DDBJ databases">
        <title>Aquicoccus porphyridii gen. nov., sp. nov., isolated from a small marine red alga, Porphyridium marinum.</title>
        <authorList>
            <person name="Liu L."/>
        </authorList>
    </citation>
    <scope>NUCLEOTIDE SEQUENCE [LARGE SCALE GENOMIC DNA]</scope>
    <source>
        <strain evidence="3 4">L1 8-17</strain>
    </source>
</reference>
<dbReference type="InterPro" id="IPR006016">
    <property type="entry name" value="UspA"/>
</dbReference>
<evidence type="ECO:0000259" key="2">
    <source>
        <dbReference type="Pfam" id="PF00582"/>
    </source>
</evidence>
<dbReference type="InterPro" id="IPR014729">
    <property type="entry name" value="Rossmann-like_a/b/a_fold"/>
</dbReference>
<dbReference type="Proteomes" id="UP000325291">
    <property type="component" value="Unassembled WGS sequence"/>
</dbReference>
<dbReference type="Pfam" id="PF00582">
    <property type="entry name" value="Usp"/>
    <property type="match status" value="1"/>
</dbReference>
<evidence type="ECO:0000313" key="4">
    <source>
        <dbReference type="Proteomes" id="UP000325291"/>
    </source>
</evidence>
<dbReference type="InterPro" id="IPR006015">
    <property type="entry name" value="Universal_stress_UspA"/>
</dbReference>
<comment type="caution">
    <text evidence="3">The sequence shown here is derived from an EMBL/GenBank/DDBJ whole genome shotgun (WGS) entry which is preliminary data.</text>
</comment>
<dbReference type="EMBL" id="VINQ01000004">
    <property type="protein sequence ID" value="KAA0916631.1"/>
    <property type="molecule type" value="Genomic_DNA"/>
</dbReference>
<keyword evidence="4" id="KW-1185">Reference proteome</keyword>
<protein>
    <submittedName>
        <fullName evidence="3">Universal stress protein</fullName>
    </submittedName>
</protein>
<proteinExistence type="inferred from homology"/>
<sequence length="140" mass="15517">MKKVLLAIDLVHQEGWDASIEHAVMLARTPGAELHVLTVIPDYGMAIVGSYFPTDYSETAIRETEAVLDTFIAEHFPDDVTPAAHVRHGTIYKEITGVADQLGVDMIVMASHRPEMKDYLLGPNVARVVRHARQSVTVIR</sequence>
<dbReference type="PANTHER" id="PTHR46268">
    <property type="entry name" value="STRESS RESPONSE PROTEIN NHAX"/>
    <property type="match status" value="1"/>
</dbReference>
<name>A0A5A9ZHE7_9RHOB</name>